<organism evidence="1 2">
    <name type="scientific">Lithohypha guttulata</name>
    <dbReference type="NCBI Taxonomy" id="1690604"/>
    <lineage>
        <taxon>Eukaryota</taxon>
        <taxon>Fungi</taxon>
        <taxon>Dikarya</taxon>
        <taxon>Ascomycota</taxon>
        <taxon>Pezizomycotina</taxon>
        <taxon>Eurotiomycetes</taxon>
        <taxon>Chaetothyriomycetidae</taxon>
        <taxon>Chaetothyriales</taxon>
        <taxon>Trichomeriaceae</taxon>
        <taxon>Lithohypha</taxon>
    </lineage>
</organism>
<comment type="caution">
    <text evidence="1">The sequence shown here is derived from an EMBL/GenBank/DDBJ whole genome shotgun (WGS) entry which is preliminary data.</text>
</comment>
<name>A0ABR0JZ15_9EURO</name>
<evidence type="ECO:0000313" key="1">
    <source>
        <dbReference type="EMBL" id="KAK5079984.1"/>
    </source>
</evidence>
<dbReference type="EMBL" id="JAVRRG010000161">
    <property type="protein sequence ID" value="KAK5079984.1"/>
    <property type="molecule type" value="Genomic_DNA"/>
</dbReference>
<proteinExistence type="predicted"/>
<sequence>MDNLEDLLRSAMRGRPFSVLARNPVLASKTDFILVSVLSAVLQHEIKDVQHAYNRTFRNVRTILRRQIFNAALPTPDHPVCRFRGQARLFNALGALPLDSALLTLARVYDEAHVTLCKSITAARKGKAHHSDFLRNPVIDLQILTDGIERRREAVHDRIALEITSNESTPLQAVWVPLSPMSFDCLERLPSLAGRLPGESLDSYGYAGIGGGGGSDVISASLLGRLLEVHEKKMNLLVSTRTWATGSQGKKGSKLGVKREVYKHGGQAKAGGKSVSGTFLVREDTYAEGRDLETIPLAHHQQIYMVLDQGEASAEVPESDRVELKDQFDAVLAQAEDPGTVLIVNTGGDVLADHHIDTVLSVDTGGDVFGKDGTGGTTPDQDFRVQKAISTLPSSRNLVTAVVAPGVDAPEDAPRKALEAGGMVYKPTKEEKTMLLDVLAEYRMDGSDPSRFGKTTLALQARLRGTLGWTSLDLPEHVVDTWENPWSSFVYIRECMSDIILMPTRRLLPLIEPTQQSSCDTR</sequence>
<protein>
    <submittedName>
        <fullName evidence="1">Uncharacterized protein</fullName>
    </submittedName>
</protein>
<evidence type="ECO:0000313" key="2">
    <source>
        <dbReference type="Proteomes" id="UP001345013"/>
    </source>
</evidence>
<keyword evidence="2" id="KW-1185">Reference proteome</keyword>
<reference evidence="1 2" key="1">
    <citation type="submission" date="2023-08" db="EMBL/GenBank/DDBJ databases">
        <title>Black Yeasts Isolated from many extreme environments.</title>
        <authorList>
            <person name="Coleine C."/>
            <person name="Stajich J.E."/>
            <person name="Selbmann L."/>
        </authorList>
    </citation>
    <scope>NUCLEOTIDE SEQUENCE [LARGE SCALE GENOMIC DNA]</scope>
    <source>
        <strain evidence="1 2">CCFEE 5885</strain>
    </source>
</reference>
<gene>
    <name evidence="1" type="ORF">LTR24_008746</name>
</gene>
<dbReference type="Proteomes" id="UP001345013">
    <property type="component" value="Unassembled WGS sequence"/>
</dbReference>
<accession>A0ABR0JZ15</accession>